<evidence type="ECO:0000313" key="4">
    <source>
        <dbReference type="Proteomes" id="UP000566071"/>
    </source>
</evidence>
<evidence type="ECO:0000256" key="1">
    <source>
        <dbReference type="ARBA" id="ARBA00022679"/>
    </source>
</evidence>
<evidence type="ECO:0000313" key="3">
    <source>
        <dbReference type="EMBL" id="NNU34512.1"/>
    </source>
</evidence>
<dbReference type="Pfam" id="PF00534">
    <property type="entry name" value="Glycos_transf_1"/>
    <property type="match status" value="1"/>
</dbReference>
<dbReference type="CDD" id="cd03801">
    <property type="entry name" value="GT4_PimA-like"/>
    <property type="match status" value="1"/>
</dbReference>
<sequence length="359" mass="40754">MRVAIIARSTLYIVPGGDTVQAVQTASQLKELGVVAEVMLANDVIDYSRYDLLHFFNIIRPADILYHSKKAGKPYVVSTILVNYSEYDKHHRKGIGALFSYLPSNSIEYIKTMARWLLGRDHLSSRSYIWKGQRKSIMEILRNAAMILPNSESEYQRLMKSYPQQVKYRVIPNGINPALFNHDSSIMKDNNMVLCVARIEGIKNQLNLIKALNNTRFKLLLIGNHSPNQQAYYDECRRIAAANIQFIDHLPQTDLVAYYQQAGVHILPSWFETTGLSSLEAAAMGCNLVITDKGDTREYFEYYAFYCDPAKPKSILAAVEEASTTVRLDSLREKILEKYTWAQAAKSTFAAYQQILAAT</sequence>
<accession>A0ABX1W2Q6</accession>
<feature type="domain" description="Glycosyl transferase family 1" evidence="2">
    <location>
        <begin position="186"/>
        <end position="323"/>
    </location>
</feature>
<keyword evidence="4" id="KW-1185">Reference proteome</keyword>
<dbReference type="EMBL" id="JABFCR010000050">
    <property type="protein sequence ID" value="NNU34512.1"/>
    <property type="molecule type" value="Genomic_DNA"/>
</dbReference>
<dbReference type="Gene3D" id="3.40.50.2000">
    <property type="entry name" value="Glycogen Phosphorylase B"/>
    <property type="match status" value="2"/>
</dbReference>
<dbReference type="PANTHER" id="PTHR46401:SF2">
    <property type="entry name" value="GLYCOSYLTRANSFERASE WBBK-RELATED"/>
    <property type="match status" value="1"/>
</dbReference>
<reference evidence="3 4" key="1">
    <citation type="submission" date="2020-05" db="EMBL/GenBank/DDBJ databases">
        <authorList>
            <person name="Khan S.A."/>
            <person name="Jeon C.O."/>
            <person name="Chun B.H."/>
        </authorList>
    </citation>
    <scope>NUCLEOTIDE SEQUENCE [LARGE SCALE GENOMIC DNA]</scope>
    <source>
        <strain evidence="3 4">S1162</strain>
    </source>
</reference>
<gene>
    <name evidence="3" type="ORF">HK413_11040</name>
</gene>
<dbReference type="RefSeq" id="WP_175270187.1">
    <property type="nucleotide sequence ID" value="NZ_JABFCR010000050.1"/>
</dbReference>
<dbReference type="SUPFAM" id="SSF53756">
    <property type="entry name" value="UDP-Glycosyltransferase/glycogen phosphorylase"/>
    <property type="match status" value="1"/>
</dbReference>
<keyword evidence="1" id="KW-0808">Transferase</keyword>
<proteinExistence type="predicted"/>
<protein>
    <submittedName>
        <fullName evidence="3">Glycosyltransferase family 4 protein</fullName>
    </submittedName>
</protein>
<organism evidence="3 4">
    <name type="scientific">Mucilaginibacter humi</name>
    <dbReference type="NCBI Taxonomy" id="2732510"/>
    <lineage>
        <taxon>Bacteria</taxon>
        <taxon>Pseudomonadati</taxon>
        <taxon>Bacteroidota</taxon>
        <taxon>Sphingobacteriia</taxon>
        <taxon>Sphingobacteriales</taxon>
        <taxon>Sphingobacteriaceae</taxon>
        <taxon>Mucilaginibacter</taxon>
    </lineage>
</organism>
<dbReference type="InterPro" id="IPR001296">
    <property type="entry name" value="Glyco_trans_1"/>
</dbReference>
<dbReference type="PANTHER" id="PTHR46401">
    <property type="entry name" value="GLYCOSYLTRANSFERASE WBBK-RELATED"/>
    <property type="match status" value="1"/>
</dbReference>
<evidence type="ECO:0000259" key="2">
    <source>
        <dbReference type="Pfam" id="PF00534"/>
    </source>
</evidence>
<dbReference type="Proteomes" id="UP000566071">
    <property type="component" value="Unassembled WGS sequence"/>
</dbReference>
<name>A0ABX1W2Q6_9SPHI</name>
<comment type="caution">
    <text evidence="3">The sequence shown here is derived from an EMBL/GenBank/DDBJ whole genome shotgun (WGS) entry which is preliminary data.</text>
</comment>